<evidence type="ECO:0000256" key="1">
    <source>
        <dbReference type="SAM" id="MobiDB-lite"/>
    </source>
</evidence>
<keyword evidence="2" id="KW-0812">Transmembrane</keyword>
<feature type="compositionally biased region" description="Low complexity" evidence="1">
    <location>
        <begin position="16"/>
        <end position="30"/>
    </location>
</feature>
<feature type="compositionally biased region" description="Polar residues" evidence="1">
    <location>
        <begin position="38"/>
        <end position="64"/>
    </location>
</feature>
<feature type="transmembrane region" description="Helical" evidence="2">
    <location>
        <begin position="242"/>
        <end position="266"/>
    </location>
</feature>
<evidence type="ECO:0000313" key="4">
    <source>
        <dbReference type="Proteomes" id="UP000431744"/>
    </source>
</evidence>
<evidence type="ECO:0008006" key="5">
    <source>
        <dbReference type="Google" id="ProtNLM"/>
    </source>
</evidence>
<keyword evidence="2" id="KW-0472">Membrane</keyword>
<proteinExistence type="predicted"/>
<reference evidence="3 4" key="1">
    <citation type="submission" date="2019-09" db="EMBL/GenBank/DDBJ databases">
        <title>Phylogeny of genus Pseudoclavibacter and closely related genus.</title>
        <authorList>
            <person name="Li Y."/>
        </authorList>
    </citation>
    <scope>NUCLEOTIDE SEQUENCE [LARGE SCALE GENOMIC DNA]</scope>
    <source>
        <strain evidence="3 4">EGI 60007</strain>
    </source>
</reference>
<dbReference type="RefSeq" id="WP_158027926.1">
    <property type="nucleotide sequence ID" value="NZ_BMHG01000001.1"/>
</dbReference>
<comment type="caution">
    <text evidence="3">The sequence shown here is derived from an EMBL/GenBank/DDBJ whole genome shotgun (WGS) entry which is preliminary data.</text>
</comment>
<evidence type="ECO:0000256" key="2">
    <source>
        <dbReference type="SAM" id="Phobius"/>
    </source>
</evidence>
<keyword evidence="2" id="KW-1133">Transmembrane helix</keyword>
<evidence type="ECO:0000313" key="3">
    <source>
        <dbReference type="EMBL" id="KAB1649336.1"/>
    </source>
</evidence>
<dbReference type="EMBL" id="WBJY01000001">
    <property type="protein sequence ID" value="KAB1649336.1"/>
    <property type="molecule type" value="Genomic_DNA"/>
</dbReference>
<dbReference type="Pfam" id="PF12811">
    <property type="entry name" value="BaxI_1"/>
    <property type="match status" value="1"/>
</dbReference>
<dbReference type="InterPro" id="IPR010539">
    <property type="entry name" value="BaxI_1-like"/>
</dbReference>
<accession>A0A6H9WKK2</accession>
<dbReference type="PANTHER" id="PTHR41282">
    <property type="entry name" value="CONSERVED TRANSMEMBRANE PROTEIN-RELATED"/>
    <property type="match status" value="1"/>
</dbReference>
<dbReference type="AlphaFoldDB" id="A0A6H9WKK2"/>
<feature type="region of interest" description="Disordered" evidence="1">
    <location>
        <begin position="1"/>
        <end position="93"/>
    </location>
</feature>
<dbReference type="PANTHER" id="PTHR41282:SF1">
    <property type="entry name" value="CONSERVED TRANSMEMBRANE PROTEIN-RELATED"/>
    <property type="match status" value="1"/>
</dbReference>
<feature type="transmembrane region" description="Helical" evidence="2">
    <location>
        <begin position="148"/>
        <end position="168"/>
    </location>
</feature>
<dbReference type="Proteomes" id="UP000431744">
    <property type="component" value="Unassembled WGS sequence"/>
</dbReference>
<feature type="transmembrane region" description="Helical" evidence="2">
    <location>
        <begin position="123"/>
        <end position="141"/>
    </location>
</feature>
<protein>
    <recommendedName>
        <fullName evidence="5">Bax inhibitor-1/YccA family protein</fullName>
    </recommendedName>
</protein>
<feature type="transmembrane region" description="Helical" evidence="2">
    <location>
        <begin position="208"/>
        <end position="230"/>
    </location>
</feature>
<keyword evidence="4" id="KW-1185">Reference proteome</keyword>
<gene>
    <name evidence="3" type="ORF">F8O04_03445</name>
</gene>
<feature type="transmembrane region" description="Helical" evidence="2">
    <location>
        <begin position="287"/>
        <end position="310"/>
    </location>
</feature>
<dbReference type="OrthoDB" id="116480at2"/>
<feature type="transmembrane region" description="Helical" evidence="2">
    <location>
        <begin position="174"/>
        <end position="196"/>
    </location>
</feature>
<organism evidence="3 4">
    <name type="scientific">Pseudoclavibacter endophyticus</name>
    <dbReference type="NCBI Taxonomy" id="1778590"/>
    <lineage>
        <taxon>Bacteria</taxon>
        <taxon>Bacillati</taxon>
        <taxon>Actinomycetota</taxon>
        <taxon>Actinomycetes</taxon>
        <taxon>Micrococcales</taxon>
        <taxon>Microbacteriaceae</taxon>
        <taxon>Pseudoclavibacter</taxon>
    </lineage>
</organism>
<feature type="transmembrane region" description="Helical" evidence="2">
    <location>
        <begin position="100"/>
        <end position="117"/>
    </location>
</feature>
<name>A0A6H9WKK2_9MICO</name>
<sequence length="314" mass="33582">MANSALKRNPYFNGSAAPQQQPQYAAPGQQFGRGAQFQPGQPGNNPYAQGNNVQLGSGQTSAPRQQPMHPGMPSPEALDHQYDRPAATPDQMDRMSYNDTIAKTAGLFVMVLATAAVAWFLPFLAFVGMIGALVLGIVLAFKREPAPVLVWLFAAAEGLLVGGLSSILESIFPGIAMQALLATLAVVATVLVLFRFGKVRTSPRLTKIVMVAMIGYAVFSLVNLGGMFLSPDSGMFGWRSDVNIMGIPLGVILGVFAVLMGSYMLVMDFEFIENGVKAGAPRAYGWIAAYSLVSTVVFIYIEILRVIAILRGSD</sequence>